<dbReference type="OrthoDB" id="1418052at2"/>
<name>A0A6I3LTI3_9FLAO</name>
<accession>A0A6I3LTI3</accession>
<dbReference type="RefSeq" id="WP_155093260.1">
    <property type="nucleotide sequence ID" value="NZ_WMJX01000054.1"/>
</dbReference>
<keyword evidence="2" id="KW-1185">Reference proteome</keyword>
<dbReference type="AlphaFoldDB" id="A0A6I3LTI3"/>
<reference evidence="1 2" key="1">
    <citation type="submission" date="2019-11" db="EMBL/GenBank/DDBJ databases">
        <title>Genome of Strain BIT-d1.</title>
        <authorList>
            <person name="Yang Y."/>
        </authorList>
    </citation>
    <scope>NUCLEOTIDE SEQUENCE [LARGE SCALE GENOMIC DNA]</scope>
    <source>
        <strain evidence="1 2">BIT-d1</strain>
    </source>
</reference>
<protein>
    <submittedName>
        <fullName evidence="1">Uncharacterized protein</fullName>
    </submittedName>
</protein>
<proteinExistence type="predicted"/>
<organism evidence="1 2">
    <name type="scientific">Myroides albus</name>
    <dbReference type="NCBI Taxonomy" id="2562892"/>
    <lineage>
        <taxon>Bacteria</taxon>
        <taxon>Pseudomonadati</taxon>
        <taxon>Bacteroidota</taxon>
        <taxon>Flavobacteriia</taxon>
        <taxon>Flavobacteriales</taxon>
        <taxon>Flavobacteriaceae</taxon>
        <taxon>Myroides</taxon>
    </lineage>
</organism>
<gene>
    <name evidence="1" type="ORF">GJV76_14200</name>
</gene>
<sequence length="208" mass="24441">MWLLCKGANYSTDNKYFKGISRLDELFERACYYQLFDTFVELGFTPIIDDNINFLNEANIYEKVVFEKNSFKITLYYQSLPINLTTIKKHTNNLRPDFIIEFDDLSYVILDAKYKKLNNIEKYDYENLALKYLHRIGPKEGGYLKAIALLILFPKNETHQSYHSKEEYSIIGNKTVYPFIGSLGLDFDNSDSGLKDVIKRILENKYIE</sequence>
<dbReference type="EMBL" id="WMJX01000054">
    <property type="protein sequence ID" value="MTG99262.1"/>
    <property type="molecule type" value="Genomic_DNA"/>
</dbReference>
<dbReference type="Proteomes" id="UP000438760">
    <property type="component" value="Unassembled WGS sequence"/>
</dbReference>
<evidence type="ECO:0000313" key="1">
    <source>
        <dbReference type="EMBL" id="MTG99262.1"/>
    </source>
</evidence>
<comment type="caution">
    <text evidence="1">The sequence shown here is derived from an EMBL/GenBank/DDBJ whole genome shotgun (WGS) entry which is preliminary data.</text>
</comment>
<evidence type="ECO:0000313" key="2">
    <source>
        <dbReference type="Proteomes" id="UP000438760"/>
    </source>
</evidence>